<keyword evidence="1" id="KW-0812">Transmembrane</keyword>
<dbReference type="Proteomes" id="UP000244929">
    <property type="component" value="Chromosome"/>
</dbReference>
<keyword evidence="1" id="KW-1133">Transmembrane helix</keyword>
<proteinExistence type="predicted"/>
<feature type="transmembrane region" description="Helical" evidence="1">
    <location>
        <begin position="30"/>
        <end position="49"/>
    </location>
</feature>
<reference evidence="2 3" key="1">
    <citation type="submission" date="2018-04" db="EMBL/GenBank/DDBJ databases">
        <title>Genome sequencing of Flavobacterium sp. HYN0059.</title>
        <authorList>
            <person name="Yi H."/>
            <person name="Baek C."/>
        </authorList>
    </citation>
    <scope>NUCLEOTIDE SEQUENCE [LARGE SCALE GENOMIC DNA]</scope>
    <source>
        <strain evidence="2 3">HYN0059</strain>
    </source>
</reference>
<evidence type="ECO:0000313" key="3">
    <source>
        <dbReference type="Proteomes" id="UP000244929"/>
    </source>
</evidence>
<accession>A0A2S1R274</accession>
<dbReference type="AlphaFoldDB" id="A0A2S1R274"/>
<protein>
    <submittedName>
        <fullName evidence="2">Uncharacterized protein</fullName>
    </submittedName>
</protein>
<gene>
    <name evidence="2" type="ORF">HYN59_17235</name>
</gene>
<dbReference type="KEGG" id="falb:HYN59_17235"/>
<evidence type="ECO:0000256" key="1">
    <source>
        <dbReference type="SAM" id="Phobius"/>
    </source>
</evidence>
<keyword evidence="1" id="KW-0472">Membrane</keyword>
<sequence>MHIIKLRIPAAKQQTSVHQKFGIWNLRFGAYLKFCDLIFGILNLTFGLIKTVRLWFINLG</sequence>
<keyword evidence="3" id="KW-1185">Reference proteome</keyword>
<dbReference type="EMBL" id="CP029186">
    <property type="protein sequence ID" value="AWH86744.1"/>
    <property type="molecule type" value="Genomic_DNA"/>
</dbReference>
<evidence type="ECO:0000313" key="2">
    <source>
        <dbReference type="EMBL" id="AWH86744.1"/>
    </source>
</evidence>
<organism evidence="2 3">
    <name type="scientific">Flavobacterium album</name>
    <dbReference type="NCBI Taxonomy" id="2175091"/>
    <lineage>
        <taxon>Bacteria</taxon>
        <taxon>Pseudomonadati</taxon>
        <taxon>Bacteroidota</taxon>
        <taxon>Flavobacteriia</taxon>
        <taxon>Flavobacteriales</taxon>
        <taxon>Flavobacteriaceae</taxon>
        <taxon>Flavobacterium</taxon>
    </lineage>
</organism>
<name>A0A2S1R274_9FLAO</name>